<reference evidence="1 2" key="1">
    <citation type="submission" date="2018-12" db="EMBL/GenBank/DDBJ databases">
        <authorList>
            <person name="Yu L."/>
        </authorList>
    </citation>
    <scope>NUCLEOTIDE SEQUENCE [LARGE SCALE GENOMIC DNA]</scope>
    <source>
        <strain evidence="1 2">S5H2222</strain>
    </source>
</reference>
<dbReference type="EMBL" id="RXNR01000013">
    <property type="protein sequence ID" value="RTQ94119.1"/>
    <property type="molecule type" value="Genomic_DNA"/>
</dbReference>
<sequence>MVFNFLIQEYTKTACMFVYKHILFVYKENVSRTVRVVSMSQTVTIRFSDEEYDYLEDVAKEAEQSLGAVIKDLVLQELGYETTGVKVSIFAIHEKAKHLQAGTEFKIRDLFSKIEWSNFTKSSRLSVGREFLKKVKTDLYFSDEYEFVRKDSDNAVVYRKR</sequence>
<accession>A0A3S0HMC5</accession>
<dbReference type="AlphaFoldDB" id="A0A3S0HMC5"/>
<name>A0A3S0HMC5_9BACI</name>
<dbReference type="SUPFAM" id="SSF47598">
    <property type="entry name" value="Ribbon-helix-helix"/>
    <property type="match status" value="1"/>
</dbReference>
<dbReference type="Pfam" id="PF07205">
    <property type="entry name" value="DUF1413"/>
    <property type="match status" value="1"/>
</dbReference>
<keyword evidence="2" id="KW-1185">Reference proteome</keyword>
<protein>
    <submittedName>
        <fullName evidence="1">DUF1413 domain-containing protein</fullName>
    </submittedName>
</protein>
<evidence type="ECO:0000313" key="1">
    <source>
        <dbReference type="EMBL" id="RTQ94119.1"/>
    </source>
</evidence>
<comment type="caution">
    <text evidence="1">The sequence shown here is derived from an EMBL/GenBank/DDBJ whole genome shotgun (WGS) entry which is preliminary data.</text>
</comment>
<gene>
    <name evidence="1" type="ORF">EKG35_06255</name>
</gene>
<dbReference type="InterPro" id="IPR010985">
    <property type="entry name" value="Ribbon_hlx_hlx"/>
</dbReference>
<dbReference type="GO" id="GO:0006355">
    <property type="term" value="P:regulation of DNA-templated transcription"/>
    <property type="evidence" value="ECO:0007669"/>
    <property type="project" value="InterPro"/>
</dbReference>
<evidence type="ECO:0000313" key="2">
    <source>
        <dbReference type="Proteomes" id="UP000276349"/>
    </source>
</evidence>
<dbReference type="OrthoDB" id="371017at2"/>
<dbReference type="Proteomes" id="UP000276349">
    <property type="component" value="Unassembled WGS sequence"/>
</dbReference>
<dbReference type="InterPro" id="IPR010813">
    <property type="entry name" value="DUF1413"/>
</dbReference>
<proteinExistence type="predicted"/>
<organism evidence="1 2">
    <name type="scientific">Lysinibacillus telephonicus</name>
    <dbReference type="NCBI Taxonomy" id="1714840"/>
    <lineage>
        <taxon>Bacteria</taxon>
        <taxon>Bacillati</taxon>
        <taxon>Bacillota</taxon>
        <taxon>Bacilli</taxon>
        <taxon>Bacillales</taxon>
        <taxon>Bacillaceae</taxon>
        <taxon>Lysinibacillus</taxon>
    </lineage>
</organism>